<dbReference type="Gene3D" id="3.40.50.300">
    <property type="entry name" value="P-loop containing nucleotide triphosphate hydrolases"/>
    <property type="match status" value="2"/>
</dbReference>
<evidence type="ECO:0000313" key="8">
    <source>
        <dbReference type="EMBL" id="OCH84449.1"/>
    </source>
</evidence>
<keyword evidence="2 5" id="KW-0378">Hydrolase</keyword>
<accession>A0A8E2AMA3</accession>
<feature type="binding site" evidence="5">
    <location>
        <begin position="434"/>
        <end position="441"/>
    </location>
    <ligand>
        <name>ATP</name>
        <dbReference type="ChEBI" id="CHEBI:30616"/>
    </ligand>
</feature>
<evidence type="ECO:0000256" key="6">
    <source>
        <dbReference type="SAM" id="MobiDB-lite"/>
    </source>
</evidence>
<dbReference type="InterPro" id="IPR039904">
    <property type="entry name" value="TRANK1"/>
</dbReference>
<dbReference type="PROSITE" id="PS51198">
    <property type="entry name" value="UVRD_HELICASE_ATP_BIND"/>
    <property type="match status" value="1"/>
</dbReference>
<evidence type="ECO:0000259" key="7">
    <source>
        <dbReference type="PROSITE" id="PS51198"/>
    </source>
</evidence>
<evidence type="ECO:0000256" key="1">
    <source>
        <dbReference type="ARBA" id="ARBA00022741"/>
    </source>
</evidence>
<name>A0A8E2AMA3_9APHY</name>
<dbReference type="InterPro" id="IPR014016">
    <property type="entry name" value="UvrD-like_ATP-bd"/>
</dbReference>
<dbReference type="GO" id="GO:0005524">
    <property type="term" value="F:ATP binding"/>
    <property type="evidence" value="ECO:0007669"/>
    <property type="project" value="UniProtKB-UniRule"/>
</dbReference>
<dbReference type="InterPro" id="IPR027417">
    <property type="entry name" value="P-loop_NTPase"/>
</dbReference>
<dbReference type="SUPFAM" id="SSF52540">
    <property type="entry name" value="P-loop containing nucleoside triphosphate hydrolases"/>
    <property type="match status" value="1"/>
</dbReference>
<dbReference type="EMBL" id="KV722672">
    <property type="protein sequence ID" value="OCH84449.1"/>
    <property type="molecule type" value="Genomic_DNA"/>
</dbReference>
<dbReference type="OrthoDB" id="3156807at2759"/>
<evidence type="ECO:0000256" key="3">
    <source>
        <dbReference type="ARBA" id="ARBA00022806"/>
    </source>
</evidence>
<sequence length="2100" mass="238187">MISVCDSSVFSILREHITTTFPKEPRAFLSSIQSPLLKQFSQYFASLTWPSHKNKPPSVVSSHNAVILALPALEAIAHLLEDLAPGLPKEVQRSTKMVAKSSRRDGGPQRRGWKFPSCVMVDPKPFADLRVDVPLTYDEAERLARDVLQDQRQVLEYYLKLLRDPELVDPIRESCLGTSFSGGESLYAGTQAASAGAYPLVQPMKAALHFENADGFGEWHLLMSTRAQRDLRAINRRDRKLCEIVVRKLKDLSHGLFSNDNQRRLNLNQSSSDIPIYKVVIAGEYRLVYQVHCIQEYGKEEVEHQVLRIFGIYTLAELVSLGSFWDRVAQRLSRISGEYKQRCIGRSPADVSGRIQPKSFSLLETGPLLPDIGKANDVSQPSQNSDELEIHALLMLDRYVELSQEFLTGILADKKLSSTELKIIGHTSSCYVIGRSGTGKTTAMIFKILALERSWNAYGKSMPKPRQVFVTKSAILARKVEQYYIKLARLALLSDSAETFDWVPGYLGEEQKVALYDHDEKGRQDLPRSLEDLTDDHFPLFVTIDQLLDMLEAYIHSMNPVAQVPGNVGQHRRARRSGHTCSGVAGMIDYDRFVKSYWPHFVACRLDSASVFGEFIGVIKGSEPTLQLPGNTLSRQSYFEYSGRSQATFADQRNYIYDLFELYKKLKRDFQDIDAADRTHSIIRGLQGISLSRVLVDFLYVDEAQDNLLIDAFVLRMLCRNASGLFWAGDTAQAIALGSSFNFSELKAFNWRIEADRRKNNERKNDPQPETFQLTLNYRSHSGIVDCAHSVVELIKQLWPNSIDNLAEEHATDDGPKPRFYNDPECADPRILEQFLFGTSQGSIDFGAEQCILVRSDEVRQRLRSILGEAPNIFTILESKGLEFNDVLLYRFFADSPVDITAWKFLYRYCHEQTMPYAKANVGLCREMKSLYVSLTRARNRLWIVDCSENAESMRQLWSKKGQIEDRYLTLSTCERGFRDTAFRVTSLESRSPEVSHFARGSSNDAWAKAAETFFHTHLYADAERCFRRAGRSREEGVARAFRLRQEAISIPLPASGSSPARTRAFISAAEQFARSARDATDIKDQREYLWQAARCWSIANENLKAAEAYLEVQEYGLSAQHFRLCNELDRAVDIVQEYSDFIDEGVANSIKHVARLHYLRKAQFKKTTKLFASQDEALEFMEEYDLHTARAKVYERQQKWLKAAELHLSEGRKAKAIKLFMKDGSAEGFNRAERALVDSIWECLSFASPLTFSADVDDPLQLIKDLLACPDDVVSSHGRKQFEILSATRSGDLDQLSRLGKLSFVKDDVDTTLFCLDRVYSNSLGLPSTTIMELVDTLSQFFNYVCAVRKVARYPASSASLQRVFGYRPSETSLGKFMLRQGSFLHHAVLRDCTVSSSKASDKAIMLTGPELARLLNTALDERLRDRVLKEDSLCRSAAALPCVLSAVFKNCNLNLCDKQHLAIDQLTTEHYHAQFRVLLRQIMICQISSPALKKSERLLQRRHWIRELYHLLYPPFYKLGSRSIIMPRSIPEFSDGIRILKEWIHQLFNSLSPSDPEFLGLLIITATLASFLDSQNAERYMNGGQCVILPDPPKRLLRPTDGEGKYIARDLLNSLLGNAASATSAGVLAVTHITEQRLHIDVNVLCHLLEYLGGSFILGYRGTQFKSFHNVTLPRTWLAHYDLIHVGRRDWDFLKTFMDQIERLLMEIFRGSERLTFGGTETRRLPYNVNHIFVYRVCRLISLMGYNIPLVKLRDHILTIFKPLGRIEKLPYLYKSYAHANNWNDIASAVRRSTSDSVMDELVRLVDARRLRGPVKELRGVRPVIYREVRDIPDLLRPSGSGIKDPKVGQGFHGLPSDLPFFDEADAADEVAAEDEDVDGAEIDDIVDIAAAQSRADAAHSKVHVAVTPEQNEAARRLLRVLRRANRVRTAAASTAPLSVNFAKALDRTKAPPEMRKPYKLYFLGVVPVVLAALQQLHQKLFVFKKEAGKRMHTGNTDEMDEASKEVTWAQGLLKKVKRVQDALQPTSELHSCNNTSDLRLKIVEAKEITLMSDERMPVAGQTWEDITHAVKMMEPKRTQQVKPARPDLNMDDELEYL</sequence>
<keyword evidence="4 5" id="KW-0067">ATP-binding</keyword>
<proteinExistence type="predicted"/>
<evidence type="ECO:0000256" key="4">
    <source>
        <dbReference type="ARBA" id="ARBA00022840"/>
    </source>
</evidence>
<feature type="domain" description="UvrD-like helicase ATP-binding" evidence="7">
    <location>
        <begin position="413"/>
        <end position="781"/>
    </location>
</feature>
<dbReference type="PANTHER" id="PTHR21529:SF4">
    <property type="entry name" value="TPR AND ANKYRIN REPEAT-CONTAINING PROTEIN 1"/>
    <property type="match status" value="1"/>
</dbReference>
<keyword evidence="3 5" id="KW-0347">Helicase</keyword>
<reference evidence="8 9" key="1">
    <citation type="submission" date="2016-07" db="EMBL/GenBank/DDBJ databases">
        <title>Draft genome of the white-rot fungus Obba rivulosa 3A-2.</title>
        <authorList>
            <consortium name="DOE Joint Genome Institute"/>
            <person name="Miettinen O."/>
            <person name="Riley R."/>
            <person name="Acob R."/>
            <person name="Barry K."/>
            <person name="Cullen D."/>
            <person name="De Vries R."/>
            <person name="Hainaut M."/>
            <person name="Hatakka A."/>
            <person name="Henrissat B."/>
            <person name="Hilden K."/>
            <person name="Kuo R."/>
            <person name="Labutti K."/>
            <person name="Lipzen A."/>
            <person name="Makela M.R."/>
            <person name="Sandor L."/>
            <person name="Spatafora J.W."/>
            <person name="Grigoriev I.V."/>
            <person name="Hibbett D.S."/>
        </authorList>
    </citation>
    <scope>NUCLEOTIDE SEQUENCE [LARGE SCALE GENOMIC DNA]</scope>
    <source>
        <strain evidence="8 9">3A-2</strain>
    </source>
</reference>
<keyword evidence="9" id="KW-1185">Reference proteome</keyword>
<dbReference type="PANTHER" id="PTHR21529">
    <property type="entry name" value="MAMMARY TURMOR VIRUS RECEPTOR HOMOLOG 1, 2 MTVR1, 2"/>
    <property type="match status" value="1"/>
</dbReference>
<evidence type="ECO:0000256" key="2">
    <source>
        <dbReference type="ARBA" id="ARBA00022801"/>
    </source>
</evidence>
<gene>
    <name evidence="8" type="ORF">OBBRIDRAFT_891791</name>
</gene>
<dbReference type="Proteomes" id="UP000250043">
    <property type="component" value="Unassembled WGS sequence"/>
</dbReference>
<evidence type="ECO:0000313" key="9">
    <source>
        <dbReference type="Proteomes" id="UP000250043"/>
    </source>
</evidence>
<feature type="region of interest" description="Disordered" evidence="6">
    <location>
        <begin position="2080"/>
        <end position="2100"/>
    </location>
</feature>
<organism evidence="8 9">
    <name type="scientific">Obba rivulosa</name>
    <dbReference type="NCBI Taxonomy" id="1052685"/>
    <lineage>
        <taxon>Eukaryota</taxon>
        <taxon>Fungi</taxon>
        <taxon>Dikarya</taxon>
        <taxon>Basidiomycota</taxon>
        <taxon>Agaricomycotina</taxon>
        <taxon>Agaricomycetes</taxon>
        <taxon>Polyporales</taxon>
        <taxon>Gelatoporiaceae</taxon>
        <taxon>Obba</taxon>
    </lineage>
</organism>
<dbReference type="GO" id="GO:0016787">
    <property type="term" value="F:hydrolase activity"/>
    <property type="evidence" value="ECO:0007669"/>
    <property type="project" value="UniProtKB-UniRule"/>
</dbReference>
<evidence type="ECO:0000256" key="5">
    <source>
        <dbReference type="PROSITE-ProRule" id="PRU00560"/>
    </source>
</evidence>
<protein>
    <recommendedName>
        <fullName evidence="7">UvrD-like helicase ATP-binding domain-containing protein</fullName>
    </recommendedName>
</protein>
<keyword evidence="1 5" id="KW-0547">Nucleotide-binding</keyword>
<dbReference type="GO" id="GO:0004386">
    <property type="term" value="F:helicase activity"/>
    <property type="evidence" value="ECO:0007669"/>
    <property type="project" value="UniProtKB-UniRule"/>
</dbReference>